<evidence type="ECO:0000313" key="1">
    <source>
        <dbReference type="EMBL" id="GBN91760.1"/>
    </source>
</evidence>
<sequence>MLYIGCDTTSAPFRQGKKKFMNVLNSTELQKVVSICHDENACPDDIDEAGQKVLIALYGGKNSKELRFKLFQKSLVKNHFNLASLSPTTAVACEHSLRAYLQVQLRSGFAKSPLDLGWKETKHGLFPVTTHKKPAPLAFLSMICKCSKGYNLSCTKSGIE</sequence>
<proteinExistence type="predicted"/>
<organism evidence="1 2">
    <name type="scientific">Araneus ventricosus</name>
    <name type="common">Orbweaver spider</name>
    <name type="synonym">Epeira ventricosa</name>
    <dbReference type="NCBI Taxonomy" id="182803"/>
    <lineage>
        <taxon>Eukaryota</taxon>
        <taxon>Metazoa</taxon>
        <taxon>Ecdysozoa</taxon>
        <taxon>Arthropoda</taxon>
        <taxon>Chelicerata</taxon>
        <taxon>Arachnida</taxon>
        <taxon>Araneae</taxon>
        <taxon>Araneomorphae</taxon>
        <taxon>Entelegynae</taxon>
        <taxon>Araneoidea</taxon>
        <taxon>Araneidae</taxon>
        <taxon>Araneus</taxon>
    </lineage>
</organism>
<name>A0A4Y2SVY6_ARAVE</name>
<comment type="caution">
    <text evidence="1">The sequence shown here is derived from an EMBL/GenBank/DDBJ whole genome shotgun (WGS) entry which is preliminary data.</text>
</comment>
<dbReference type="EMBL" id="BGPR01024048">
    <property type="protein sequence ID" value="GBN91760.1"/>
    <property type="molecule type" value="Genomic_DNA"/>
</dbReference>
<dbReference type="Proteomes" id="UP000499080">
    <property type="component" value="Unassembled WGS sequence"/>
</dbReference>
<dbReference type="AlphaFoldDB" id="A0A4Y2SVY6"/>
<gene>
    <name evidence="1" type="ORF">AVEN_40518_1</name>
</gene>
<protein>
    <submittedName>
        <fullName evidence="1">Uncharacterized protein</fullName>
    </submittedName>
</protein>
<accession>A0A4Y2SVY6</accession>
<reference evidence="1 2" key="1">
    <citation type="journal article" date="2019" name="Sci. Rep.">
        <title>Orb-weaving spider Araneus ventricosus genome elucidates the spidroin gene catalogue.</title>
        <authorList>
            <person name="Kono N."/>
            <person name="Nakamura H."/>
            <person name="Ohtoshi R."/>
            <person name="Moran D.A.P."/>
            <person name="Shinohara A."/>
            <person name="Yoshida Y."/>
            <person name="Fujiwara M."/>
            <person name="Mori M."/>
            <person name="Tomita M."/>
            <person name="Arakawa K."/>
        </authorList>
    </citation>
    <scope>NUCLEOTIDE SEQUENCE [LARGE SCALE GENOMIC DNA]</scope>
</reference>
<evidence type="ECO:0000313" key="2">
    <source>
        <dbReference type="Proteomes" id="UP000499080"/>
    </source>
</evidence>
<keyword evidence="2" id="KW-1185">Reference proteome</keyword>